<gene>
    <name evidence="1" type="ORF">SCUD_LOCUS23438</name>
</gene>
<dbReference type="Proteomes" id="UP000279833">
    <property type="component" value="Unassembled WGS sequence"/>
</dbReference>
<evidence type="ECO:0000313" key="3">
    <source>
        <dbReference type="WBParaSite" id="SCUD_0002344101-mRNA-1"/>
    </source>
</evidence>
<evidence type="ECO:0000313" key="2">
    <source>
        <dbReference type="Proteomes" id="UP000279833"/>
    </source>
</evidence>
<organism evidence="3">
    <name type="scientific">Schistosoma curassoni</name>
    <dbReference type="NCBI Taxonomy" id="6186"/>
    <lineage>
        <taxon>Eukaryota</taxon>
        <taxon>Metazoa</taxon>
        <taxon>Spiralia</taxon>
        <taxon>Lophotrochozoa</taxon>
        <taxon>Platyhelminthes</taxon>
        <taxon>Trematoda</taxon>
        <taxon>Digenea</taxon>
        <taxon>Strigeidida</taxon>
        <taxon>Schistosomatoidea</taxon>
        <taxon>Schistosomatidae</taxon>
        <taxon>Schistosoma</taxon>
    </lineage>
</organism>
<accession>A0A183L7W7</accession>
<reference evidence="3" key="1">
    <citation type="submission" date="2016-06" db="UniProtKB">
        <authorList>
            <consortium name="WormBaseParasite"/>
        </authorList>
    </citation>
    <scope>IDENTIFICATION</scope>
</reference>
<dbReference type="AlphaFoldDB" id="A0A183L7W7"/>
<dbReference type="WBParaSite" id="SCUD_0002344101-mRNA-1">
    <property type="protein sequence ID" value="SCUD_0002344101-mRNA-1"/>
    <property type="gene ID" value="SCUD_0002344101"/>
</dbReference>
<keyword evidence="2" id="KW-1185">Reference proteome</keyword>
<protein>
    <submittedName>
        <fullName evidence="1 3">Uncharacterized protein</fullName>
    </submittedName>
</protein>
<name>A0A183L7W7_9TREM</name>
<evidence type="ECO:0000313" key="1">
    <source>
        <dbReference type="EMBL" id="VDP83076.1"/>
    </source>
</evidence>
<dbReference type="EMBL" id="UZAK01054868">
    <property type="protein sequence ID" value="VDP83076.1"/>
    <property type="molecule type" value="Genomic_DNA"/>
</dbReference>
<proteinExistence type="predicted"/>
<reference evidence="1 2" key="2">
    <citation type="submission" date="2018-11" db="EMBL/GenBank/DDBJ databases">
        <authorList>
            <consortium name="Pathogen Informatics"/>
        </authorList>
    </citation>
    <scope>NUCLEOTIDE SEQUENCE [LARGE SCALE GENOMIC DNA]</scope>
    <source>
        <strain evidence="1">Dakar</strain>
        <strain evidence="2">Dakar, Senegal</strain>
    </source>
</reference>
<sequence>MFLLRYRNAKHSAAKEIPSELLSGRILLLSMRCLESTEVTYYRGNDL</sequence>